<keyword evidence="2" id="KW-1185">Reference proteome</keyword>
<reference evidence="1" key="1">
    <citation type="submission" date="2022-04" db="EMBL/GenBank/DDBJ databases">
        <authorList>
            <person name="Friedrich I."/>
            <person name="Schneider D."/>
            <person name="Poehlein A."/>
            <person name="Hertel R."/>
            <person name="Daniel R."/>
        </authorList>
    </citation>
    <scope>NUCLEOTIDE SEQUENCE</scope>
</reference>
<organism evidence="1 2">
    <name type="scientific">Brevundimonas phage vB_BpoS-Marchewka</name>
    <dbReference type="NCBI Taxonomy" id="2948604"/>
    <lineage>
        <taxon>Viruses</taxon>
        <taxon>Duplodnaviria</taxon>
        <taxon>Heunggongvirae</taxon>
        <taxon>Uroviricota</taxon>
        <taxon>Caudoviricetes</taxon>
        <taxon>Jeanschmidtviridae</taxon>
        <taxon>Marchewkavirus</taxon>
        <taxon>Marchewkavirus marchewka</taxon>
    </lineage>
</organism>
<evidence type="ECO:0000313" key="1">
    <source>
        <dbReference type="EMBL" id="UTC28767.1"/>
    </source>
</evidence>
<dbReference type="Proteomes" id="UP001056634">
    <property type="component" value="Segment"/>
</dbReference>
<proteinExistence type="predicted"/>
<gene>
    <name evidence="1" type="ORF">MARCHEWKA_02550</name>
</gene>
<dbReference type="EMBL" id="ON529851">
    <property type="protein sequence ID" value="UTC28767.1"/>
    <property type="molecule type" value="Genomic_DNA"/>
</dbReference>
<protein>
    <submittedName>
        <fullName evidence="1">Uncharacterized protein</fullName>
    </submittedName>
</protein>
<name>A0A9E7N5E9_9CAUD</name>
<sequence>MNAYVVSEAELKRHCRWKIEDADLLRNQGRITDQERDRRIAQAWADLNTKLEARNGDP</sequence>
<evidence type="ECO:0000313" key="2">
    <source>
        <dbReference type="Proteomes" id="UP001056634"/>
    </source>
</evidence>
<accession>A0A9E7N5E9</accession>